<reference evidence="1 2" key="1">
    <citation type="journal article" date="2024" name="Plant Biotechnol. J.">
        <title>Genome and CRISPR/Cas9 system of a widespread forest tree (Populus alba) in the world.</title>
        <authorList>
            <person name="Liu Y.J."/>
            <person name="Jiang P.F."/>
            <person name="Han X.M."/>
            <person name="Li X.Y."/>
            <person name="Wang H.M."/>
            <person name="Wang Y.J."/>
            <person name="Wang X.X."/>
            <person name="Zeng Q.Y."/>
        </authorList>
    </citation>
    <scope>NUCLEOTIDE SEQUENCE [LARGE SCALE GENOMIC DNA]</scope>
    <source>
        <strain evidence="2">cv. PAL-ZL1</strain>
    </source>
</reference>
<evidence type="ECO:0000313" key="2">
    <source>
        <dbReference type="Proteomes" id="UP000309997"/>
    </source>
</evidence>
<evidence type="ECO:0000313" key="1">
    <source>
        <dbReference type="EMBL" id="KAL3568963.1"/>
    </source>
</evidence>
<keyword evidence="2" id="KW-1185">Reference proteome</keyword>
<accession>A0ACC4ART9</accession>
<dbReference type="EMBL" id="RCHU02000016">
    <property type="protein sequence ID" value="KAL3568963.1"/>
    <property type="molecule type" value="Genomic_DNA"/>
</dbReference>
<proteinExistence type="predicted"/>
<sequence>MEEEEEEFQQGHQSPVLSLITSDDGQDSSQEEYLEGLEDPIPRLLAMSLDAWKDPSTFQDWLSFGSQPDLTETTLVGSFTTTIVGHSGAKFNEHELLEFVRYQQCPSDKNAIKVLNSSSREVGYLCTSVAMVLSPLVDILKINLEGEVICSRFKYDKSIPCVVTIFAESAAAQNAKDWILQHGLRLCDQPGTSLRSYEGMGVQEKGRIEKLGSLEPPNNVIKAKLLDHQKEGLWWLVNKEKSDELPPFWEVKDGSYLNVLTRHQTDRRPEPLHGGIFSDHYGSGKTLTLLSLIAFDKVGNVTEGTGEEDRVVHVSSGKKRKGGGMVSEKGTGEQNMHTFLDRNIKENSVRMADESSTALVAKQTLVVCPSAVCSTWENQLQEHTQKGSLKLYKYYGDSRTKDVEELKKYDIVLTTYSTLVAEGCEPTRCPLMKIEWWRVILDEAHVIKKANAEQIRDFSKLTTRRRWAVTGAPIQNGSFDLFSLMVFFRLDPLSTECYWQRLFQKPLANGDEKGFSRLQQLMTTISLRRIKDKDLVGLPSKTVETVSFELSGEERVLYDQMEADCKDVIGCFITADILHSHYVCVLFSVIQLRQLCNDSALCSMDLRSLLPSDNIGDASKHPELLRKMIDGLQDGEDIVCSVCLDPPTDATITISPPESSNPENPKKLSRTTPSKVSALIKLLKESRVVNSINEIRQAEIIKEFGSSGADTVLLASLKTSGTGINLTAASKVYLLEPWWNSAVEEQAINRVHQYGQLENVRIVRLIAQNSIEERILEMQERKKAANEAFGRKRPYEQHEASIDDLCRLFFW</sequence>
<protein>
    <submittedName>
        <fullName evidence="1">Uncharacterized protein</fullName>
    </submittedName>
</protein>
<name>A0ACC4ART9_POPAL</name>
<comment type="caution">
    <text evidence="1">The sequence shown here is derived from an EMBL/GenBank/DDBJ whole genome shotgun (WGS) entry which is preliminary data.</text>
</comment>
<organism evidence="1 2">
    <name type="scientific">Populus alba</name>
    <name type="common">White poplar</name>
    <dbReference type="NCBI Taxonomy" id="43335"/>
    <lineage>
        <taxon>Eukaryota</taxon>
        <taxon>Viridiplantae</taxon>
        <taxon>Streptophyta</taxon>
        <taxon>Embryophyta</taxon>
        <taxon>Tracheophyta</taxon>
        <taxon>Spermatophyta</taxon>
        <taxon>Magnoliopsida</taxon>
        <taxon>eudicotyledons</taxon>
        <taxon>Gunneridae</taxon>
        <taxon>Pentapetalae</taxon>
        <taxon>rosids</taxon>
        <taxon>fabids</taxon>
        <taxon>Malpighiales</taxon>
        <taxon>Salicaceae</taxon>
        <taxon>Saliceae</taxon>
        <taxon>Populus</taxon>
    </lineage>
</organism>
<gene>
    <name evidence="1" type="ORF">D5086_028853</name>
</gene>
<dbReference type="Proteomes" id="UP000309997">
    <property type="component" value="Unassembled WGS sequence"/>
</dbReference>